<comment type="similarity">
    <text evidence="2">Belongs to the MCM10 family.</text>
</comment>
<feature type="compositionally biased region" description="Basic and acidic residues" evidence="8">
    <location>
        <begin position="36"/>
        <end position="49"/>
    </location>
</feature>
<reference evidence="11 12" key="1">
    <citation type="submission" date="2016-07" db="EMBL/GenBank/DDBJ databases">
        <title>Pervasive Adenine N6-methylation of Active Genes in Fungi.</title>
        <authorList>
            <consortium name="DOE Joint Genome Institute"/>
            <person name="Mondo S.J."/>
            <person name="Dannebaum R.O."/>
            <person name="Kuo R.C."/>
            <person name="Labutti K."/>
            <person name="Haridas S."/>
            <person name="Kuo A."/>
            <person name="Salamov A."/>
            <person name="Ahrendt S.R."/>
            <person name="Lipzen A."/>
            <person name="Sullivan W."/>
            <person name="Andreopoulos W.B."/>
            <person name="Clum A."/>
            <person name="Lindquist E."/>
            <person name="Daum C."/>
            <person name="Ramamoorthy G.K."/>
            <person name="Gryganskyi A."/>
            <person name="Culley D."/>
            <person name="Magnuson J.K."/>
            <person name="James T.Y."/>
            <person name="O'Malley M.A."/>
            <person name="Stajich J.E."/>
            <person name="Spatafora J.W."/>
            <person name="Visel A."/>
            <person name="Grigoriev I.V."/>
        </authorList>
    </citation>
    <scope>NUCLEOTIDE SEQUENCE [LARGE SCALE GENOMIC DNA]</scope>
    <source>
        <strain evidence="11 12">CBS 931.73</strain>
    </source>
</reference>
<dbReference type="Proteomes" id="UP000193498">
    <property type="component" value="Unassembled WGS sequence"/>
</dbReference>
<dbReference type="InterPro" id="IPR015408">
    <property type="entry name" value="Znf_Mcm10/DnaG"/>
</dbReference>
<dbReference type="InParanoid" id="A0A1Y1XZP1"/>
<proteinExistence type="inferred from homology"/>
<evidence type="ECO:0000256" key="2">
    <source>
        <dbReference type="ARBA" id="ARBA00009679"/>
    </source>
</evidence>
<evidence type="ECO:0000259" key="10">
    <source>
        <dbReference type="Pfam" id="PF22379"/>
    </source>
</evidence>
<evidence type="ECO:0000256" key="4">
    <source>
        <dbReference type="ARBA" id="ARBA00022723"/>
    </source>
</evidence>
<evidence type="ECO:0000313" key="11">
    <source>
        <dbReference type="EMBL" id="ORX91230.1"/>
    </source>
</evidence>
<dbReference type="Pfam" id="PF22379">
    <property type="entry name" value="OB_MCM10"/>
    <property type="match status" value="1"/>
</dbReference>
<feature type="domain" description="Zinc finger Mcm10/DnaG-type" evidence="9">
    <location>
        <begin position="226"/>
        <end position="271"/>
    </location>
</feature>
<feature type="compositionally biased region" description="Basic and acidic residues" evidence="8">
    <location>
        <begin position="318"/>
        <end position="328"/>
    </location>
</feature>
<dbReference type="GO" id="GO:0006270">
    <property type="term" value="P:DNA replication initiation"/>
    <property type="evidence" value="ECO:0007669"/>
    <property type="project" value="InterPro"/>
</dbReference>
<dbReference type="PANTHER" id="PTHR13454">
    <property type="entry name" value="PROTEIN MCM10 HOMOLOG"/>
    <property type="match status" value="1"/>
</dbReference>
<name>A0A1Y1XZP1_9FUNG</name>
<feature type="compositionally biased region" description="Pro residues" evidence="8">
    <location>
        <begin position="414"/>
        <end position="423"/>
    </location>
</feature>
<evidence type="ECO:0000259" key="9">
    <source>
        <dbReference type="Pfam" id="PF09329"/>
    </source>
</evidence>
<dbReference type="GO" id="GO:0043596">
    <property type="term" value="C:nuclear replication fork"/>
    <property type="evidence" value="ECO:0007669"/>
    <property type="project" value="TreeGrafter"/>
</dbReference>
<feature type="domain" description="MCM10 OB-fold" evidence="10">
    <location>
        <begin position="104"/>
        <end position="222"/>
    </location>
</feature>
<accession>A0A1Y1XZP1</accession>
<keyword evidence="7" id="KW-0539">Nucleus</keyword>
<dbReference type="OrthoDB" id="273123at2759"/>
<evidence type="ECO:0000256" key="8">
    <source>
        <dbReference type="SAM" id="MobiDB-lite"/>
    </source>
</evidence>
<keyword evidence="12" id="KW-1185">Reference proteome</keyword>
<evidence type="ECO:0000313" key="12">
    <source>
        <dbReference type="Proteomes" id="UP000193498"/>
    </source>
</evidence>
<feature type="compositionally biased region" description="Polar residues" evidence="8">
    <location>
        <begin position="1"/>
        <end position="14"/>
    </location>
</feature>
<sequence length="423" mass="46933">MNSSQDLTINTIEGTGQGTAKKRVSAFTARLRKHTSKPENTVKDSKFETSEGQGSQNSSVLLLTPSQSLPPEIFKFKGVEIGAPLNQLQSSMSLTPICVYGIPRNRKVSVETMNERMRGRQMIKLSSIQKSLVRDDIPGNWVTIGVIGEKRPVKTTKKGDPYYVVKISDLKTTISLIMFGKQYEKLWAEPLGSMIAILNPKILKPTDRNASVAIQVDHPNKFMNIGECIDFGLCVAVKKDGLNCNAIIDSRLGEYCESHLLMSYRKQRMSRMEFATGISIFEVPKPSQKRKRPDAAFTGARDESYILDNGNMLVLGDSRQKPEDESKSAKKQKTTQALIDKLRDENSIGASYIRKIQGIDMVDSTNQTKSNEPSMDSEKSPGKIQNAELFCVIRGPSAFSQSDPKLPTYMLPAQSPPPLHPSL</sequence>
<evidence type="ECO:0000256" key="6">
    <source>
        <dbReference type="ARBA" id="ARBA00022833"/>
    </source>
</evidence>
<dbReference type="GO" id="GO:0003688">
    <property type="term" value="F:DNA replication origin binding"/>
    <property type="evidence" value="ECO:0007669"/>
    <property type="project" value="TreeGrafter"/>
</dbReference>
<comment type="subcellular location">
    <subcellularLocation>
        <location evidence="1">Nucleus</location>
    </subcellularLocation>
</comment>
<keyword evidence="5" id="KW-0863">Zinc-finger</keyword>
<keyword evidence="6" id="KW-0862">Zinc</keyword>
<organism evidence="11 12">
    <name type="scientific">Basidiobolus meristosporus CBS 931.73</name>
    <dbReference type="NCBI Taxonomy" id="1314790"/>
    <lineage>
        <taxon>Eukaryota</taxon>
        <taxon>Fungi</taxon>
        <taxon>Fungi incertae sedis</taxon>
        <taxon>Zoopagomycota</taxon>
        <taxon>Entomophthoromycotina</taxon>
        <taxon>Basidiobolomycetes</taxon>
        <taxon>Basidiobolales</taxon>
        <taxon>Basidiobolaceae</taxon>
        <taxon>Basidiobolus</taxon>
    </lineage>
</organism>
<feature type="region of interest" description="Disordered" evidence="8">
    <location>
        <begin position="316"/>
        <end position="335"/>
    </location>
</feature>
<evidence type="ECO:0000256" key="3">
    <source>
        <dbReference type="ARBA" id="ARBA00022705"/>
    </source>
</evidence>
<dbReference type="GO" id="GO:0008270">
    <property type="term" value="F:zinc ion binding"/>
    <property type="evidence" value="ECO:0007669"/>
    <property type="project" value="UniProtKB-KW"/>
</dbReference>
<dbReference type="Gene3D" id="2.40.50.140">
    <property type="entry name" value="Nucleic acid-binding proteins"/>
    <property type="match status" value="1"/>
</dbReference>
<keyword evidence="4" id="KW-0479">Metal-binding</keyword>
<evidence type="ECO:0000256" key="5">
    <source>
        <dbReference type="ARBA" id="ARBA00022771"/>
    </source>
</evidence>
<dbReference type="InterPro" id="IPR040184">
    <property type="entry name" value="Mcm10"/>
</dbReference>
<feature type="compositionally biased region" description="Basic residues" evidence="8">
    <location>
        <begin position="20"/>
        <end position="35"/>
    </location>
</feature>
<evidence type="ECO:0000256" key="1">
    <source>
        <dbReference type="ARBA" id="ARBA00004123"/>
    </source>
</evidence>
<dbReference type="GO" id="GO:0003697">
    <property type="term" value="F:single-stranded DNA binding"/>
    <property type="evidence" value="ECO:0007669"/>
    <property type="project" value="InterPro"/>
</dbReference>
<gene>
    <name evidence="11" type="ORF">K493DRAFT_339496</name>
</gene>
<dbReference type="PANTHER" id="PTHR13454:SF11">
    <property type="entry name" value="PROTEIN MCM10 HOMOLOG"/>
    <property type="match status" value="1"/>
</dbReference>
<dbReference type="InterPro" id="IPR012340">
    <property type="entry name" value="NA-bd_OB-fold"/>
</dbReference>
<feature type="region of interest" description="Disordered" evidence="8">
    <location>
        <begin position="1"/>
        <end position="58"/>
    </location>
</feature>
<keyword evidence="3" id="KW-0235">DNA replication</keyword>
<evidence type="ECO:0000256" key="7">
    <source>
        <dbReference type="ARBA" id="ARBA00023242"/>
    </source>
</evidence>
<dbReference type="EMBL" id="MCFE01000336">
    <property type="protein sequence ID" value="ORX91230.1"/>
    <property type="molecule type" value="Genomic_DNA"/>
</dbReference>
<dbReference type="AlphaFoldDB" id="A0A1Y1XZP1"/>
<dbReference type="InterPro" id="IPR055065">
    <property type="entry name" value="OB_MCM10"/>
</dbReference>
<dbReference type="STRING" id="1314790.A0A1Y1XZP1"/>
<dbReference type="Pfam" id="PF09329">
    <property type="entry name" value="zf-primase"/>
    <property type="match status" value="1"/>
</dbReference>
<comment type="caution">
    <text evidence="11">The sequence shown here is derived from an EMBL/GenBank/DDBJ whole genome shotgun (WGS) entry which is preliminary data.</text>
</comment>
<protein>
    <submittedName>
        <fullName evidence="11">Uncharacterized protein</fullName>
    </submittedName>
</protein>
<feature type="region of interest" description="Disordered" evidence="8">
    <location>
        <begin position="401"/>
        <end position="423"/>
    </location>
</feature>